<dbReference type="EMBL" id="JZWI01000047">
    <property type="protein sequence ID" value="KLN52655.1"/>
    <property type="molecule type" value="Genomic_DNA"/>
</dbReference>
<keyword evidence="3 4" id="KW-0472">Membrane</keyword>
<dbReference type="PATRIC" id="fig|34073.19.peg.6388"/>
<comment type="caution">
    <text evidence="7">The sequence shown here is derived from an EMBL/GenBank/DDBJ whole genome shotgun (WGS) entry which is preliminary data.</text>
</comment>
<feature type="transmembrane region" description="Helical" evidence="4">
    <location>
        <begin position="447"/>
        <end position="471"/>
    </location>
</feature>
<reference evidence="7 8" key="1">
    <citation type="submission" date="2015-03" db="EMBL/GenBank/DDBJ databases">
        <title>Genome sequence of Variovorax paradoxus TBEA6.</title>
        <authorList>
            <person name="Poehlein A."/>
            <person name="Schuldes J."/>
            <person name="Wuebbeler J.H."/>
            <person name="Hiessl S."/>
            <person name="Steinbuechel A."/>
            <person name="Daniel R."/>
        </authorList>
    </citation>
    <scope>NUCLEOTIDE SEQUENCE [LARGE SCALE GENOMIC DNA]</scope>
    <source>
        <strain evidence="7 8">TBEA6</strain>
    </source>
</reference>
<keyword evidence="2" id="KW-1003">Cell membrane</keyword>
<evidence type="ECO:0000256" key="2">
    <source>
        <dbReference type="ARBA" id="ARBA00022475"/>
    </source>
</evidence>
<dbReference type="GO" id="GO:0003677">
    <property type="term" value="F:DNA binding"/>
    <property type="evidence" value="ECO:0007669"/>
    <property type="project" value="InterPro"/>
</dbReference>
<feature type="transmembrane region" description="Helical" evidence="4">
    <location>
        <begin position="491"/>
        <end position="518"/>
    </location>
</feature>
<dbReference type="InterPro" id="IPR011399">
    <property type="entry name" value="NosR"/>
</dbReference>
<name>A0A0H2M6F9_VARPD</name>
<comment type="subcellular location">
    <subcellularLocation>
        <location evidence="1">Cell membrane</location>
    </subcellularLocation>
</comment>
<dbReference type="GO" id="GO:0010181">
    <property type="term" value="F:FMN binding"/>
    <property type="evidence" value="ECO:0007669"/>
    <property type="project" value="InterPro"/>
</dbReference>
<sequence length="704" mass="76987">MIRRRLLPAVLLAGLALAALAAQAGVMTRATLQRHFPPPWTVGEKDAQLPVWPIFKQDMTSPVLAGYVFESIDLAPIPGFSGTPINLLVALDPKGAFLDVRVLSHHEPVFLEGLGEGPLFRFAEQYKGLSLRQNIKIGSNANRGEQHGSANVYIDGVAKATASVRILHQSLLASALRVARARLGFAAGSDPALLARVRRDGFRPMDWDALMKAGLVQRVRLSRGQVERAFAGTGVEEAGGAGEPFDETFIELYLAYLNAPAVGRNLLSEAGWQHLLGRIDEGDHALLAIATGRYTFVGDSFVRGAVPDRLTLRQGDLPLELRDLDLDDPLRLPAALRRADAKVFRVIGPAGLDPARPLDFALRVTREKGMLYGERVSRDFALPYRLPADQVIAPESDAKGWLAVWRTRAWELAVLAGALALLAVVLARPRWIVATPGRLARFRTGYLVFTLVFIGWFAQGQLSIVHVTAAIQALAAGRSLGFLLYDPMSVALWAFVALTLVVWGRGTFCGWLCPFGALQELAAQIARRAGLRKHLRPHRDLDARLKRLKYAVLAVVLVLAAVSPAWTDRAVEVEPFKTAITLNFVRAWPFVAWAGGLVLLNLVLYKGFCRYLCPLGAGLKLLGHARLLKWIPRRAECGTPCQTCRHRCEYQAIKPDGAIVYGECFQCLDCVAIHDSPQRCAPLIARGRQRVIPVHAAAAVRSAA</sequence>
<dbReference type="Pfam" id="PF04205">
    <property type="entry name" value="FMN_bind"/>
    <property type="match status" value="1"/>
</dbReference>
<dbReference type="Pfam" id="PF12801">
    <property type="entry name" value="Fer4_5"/>
    <property type="match status" value="2"/>
</dbReference>
<dbReference type="SMART" id="SM00900">
    <property type="entry name" value="FMN_bind"/>
    <property type="match status" value="1"/>
</dbReference>
<evidence type="ECO:0000313" key="8">
    <source>
        <dbReference type="Proteomes" id="UP000035170"/>
    </source>
</evidence>
<feature type="transmembrane region" description="Helical" evidence="4">
    <location>
        <begin position="587"/>
        <end position="605"/>
    </location>
</feature>
<dbReference type="InterPro" id="IPR007329">
    <property type="entry name" value="FMN-bd"/>
</dbReference>
<dbReference type="PIRSF" id="PIRSF036354">
    <property type="entry name" value="NosR"/>
    <property type="match status" value="1"/>
</dbReference>
<feature type="domain" description="FMN-binding" evidence="6">
    <location>
        <begin position="79"/>
        <end position="178"/>
    </location>
</feature>
<dbReference type="PANTHER" id="PTHR30224">
    <property type="entry name" value="ELECTRON TRANSPORT PROTEIN"/>
    <property type="match status" value="1"/>
</dbReference>
<organism evidence="7 8">
    <name type="scientific">Variovorax paradoxus</name>
    <dbReference type="NCBI Taxonomy" id="34073"/>
    <lineage>
        <taxon>Bacteria</taxon>
        <taxon>Pseudomonadati</taxon>
        <taxon>Pseudomonadota</taxon>
        <taxon>Betaproteobacteria</taxon>
        <taxon>Burkholderiales</taxon>
        <taxon>Comamonadaceae</taxon>
        <taxon>Variovorax</taxon>
    </lineage>
</organism>
<keyword evidence="4" id="KW-1133">Transmembrane helix</keyword>
<evidence type="ECO:0000256" key="1">
    <source>
        <dbReference type="ARBA" id="ARBA00004236"/>
    </source>
</evidence>
<keyword evidence="8" id="KW-1185">Reference proteome</keyword>
<evidence type="ECO:0000259" key="6">
    <source>
        <dbReference type="SMART" id="SM00900"/>
    </source>
</evidence>
<evidence type="ECO:0000256" key="4">
    <source>
        <dbReference type="SAM" id="Phobius"/>
    </source>
</evidence>
<feature type="transmembrane region" description="Helical" evidence="4">
    <location>
        <begin position="409"/>
        <end position="427"/>
    </location>
</feature>
<dbReference type="RefSeq" id="WP_047787313.1">
    <property type="nucleotide sequence ID" value="NZ_JZWI01000047.1"/>
</dbReference>
<dbReference type="InterPro" id="IPR052378">
    <property type="entry name" value="NosR_regulator"/>
</dbReference>
<keyword evidence="5" id="KW-0732">Signal</keyword>
<protein>
    <submittedName>
        <fullName evidence="7">Putative electron transport protein YccM</fullName>
    </submittedName>
</protein>
<evidence type="ECO:0000313" key="7">
    <source>
        <dbReference type="EMBL" id="KLN52655.1"/>
    </source>
</evidence>
<dbReference type="GO" id="GO:0005886">
    <property type="term" value="C:plasma membrane"/>
    <property type="evidence" value="ECO:0007669"/>
    <property type="project" value="UniProtKB-SubCell"/>
</dbReference>
<keyword evidence="4" id="KW-0812">Transmembrane</keyword>
<dbReference type="Proteomes" id="UP000035170">
    <property type="component" value="Unassembled WGS sequence"/>
</dbReference>
<evidence type="ECO:0000256" key="3">
    <source>
        <dbReference type="ARBA" id="ARBA00023136"/>
    </source>
</evidence>
<gene>
    <name evidence="7" type="primary">yccM2</name>
    <name evidence="7" type="ORF">VPARA_62130</name>
</gene>
<dbReference type="GO" id="GO:0045893">
    <property type="term" value="P:positive regulation of DNA-templated transcription"/>
    <property type="evidence" value="ECO:0007669"/>
    <property type="project" value="InterPro"/>
</dbReference>
<dbReference type="AlphaFoldDB" id="A0A0H2M6F9"/>
<dbReference type="InterPro" id="IPR017896">
    <property type="entry name" value="4Fe4S_Fe-S-bd"/>
</dbReference>
<feature type="signal peptide" evidence="5">
    <location>
        <begin position="1"/>
        <end position="24"/>
    </location>
</feature>
<evidence type="ECO:0000256" key="5">
    <source>
        <dbReference type="SAM" id="SignalP"/>
    </source>
</evidence>
<feature type="transmembrane region" description="Helical" evidence="4">
    <location>
        <begin position="548"/>
        <end position="567"/>
    </location>
</feature>
<proteinExistence type="predicted"/>
<accession>A0A0H2M6F9</accession>
<feature type="chain" id="PRO_5002596652" evidence="5">
    <location>
        <begin position="25"/>
        <end position="704"/>
    </location>
</feature>
<dbReference type="PANTHER" id="PTHR30224:SF4">
    <property type="entry name" value="ELECTRON TRANSPORT PROTEIN YCCM-RELATED"/>
    <property type="match status" value="1"/>
</dbReference>
<dbReference type="SUPFAM" id="SSF54862">
    <property type="entry name" value="4Fe-4S ferredoxins"/>
    <property type="match status" value="1"/>
</dbReference>